<protein>
    <submittedName>
        <fullName evidence="10">Putative acyl-ACP thioesterase superfamily</fullName>
    </submittedName>
</protein>
<dbReference type="eggNOG" id="COG3884">
    <property type="taxonomic scope" value="Bacteria"/>
</dbReference>
<dbReference type="HOGENOM" id="CLU_045466_2_0_12"/>
<keyword evidence="5" id="KW-0809">Transit peptide</keyword>
<dbReference type="InterPro" id="IPR045023">
    <property type="entry name" value="FATA/B"/>
</dbReference>
<proteinExistence type="inferred from homology"/>
<evidence type="ECO:0000313" key="10">
    <source>
        <dbReference type="EMBL" id="AEF84590.1"/>
    </source>
</evidence>
<gene>
    <name evidence="10" type="ordered locus">TREPR_0844</name>
</gene>
<dbReference type="OrthoDB" id="9801517at2"/>
<dbReference type="AlphaFoldDB" id="F5YIQ3"/>
<dbReference type="SUPFAM" id="SSF54637">
    <property type="entry name" value="Thioesterase/thiol ester dehydrase-isomerase"/>
    <property type="match status" value="2"/>
</dbReference>
<keyword evidence="11" id="KW-1185">Reference proteome</keyword>
<evidence type="ECO:0000256" key="6">
    <source>
        <dbReference type="ARBA" id="ARBA00023098"/>
    </source>
</evidence>
<evidence type="ECO:0000256" key="4">
    <source>
        <dbReference type="ARBA" id="ARBA00022832"/>
    </source>
</evidence>
<dbReference type="InterPro" id="IPR049427">
    <property type="entry name" value="Acyl-ACP_TE_C"/>
</dbReference>
<dbReference type="PANTHER" id="PTHR31727">
    <property type="entry name" value="OLEOYL-ACYL CARRIER PROTEIN THIOESTERASE 1, CHLOROPLASTIC"/>
    <property type="match status" value="1"/>
</dbReference>
<evidence type="ECO:0000259" key="9">
    <source>
        <dbReference type="Pfam" id="PF20791"/>
    </source>
</evidence>
<feature type="domain" description="Acyl-ACP thioesterase N-terminal hotdog" evidence="8">
    <location>
        <begin position="2"/>
        <end position="121"/>
    </location>
</feature>
<reference evidence="11" key="1">
    <citation type="submission" date="2009-12" db="EMBL/GenBank/DDBJ databases">
        <title>Complete sequence of Treponema primitia strain ZAS-2.</title>
        <authorList>
            <person name="Tetu S.G."/>
            <person name="Matson E."/>
            <person name="Ren Q."/>
            <person name="Seshadri R."/>
            <person name="Elbourne L."/>
            <person name="Hassan K.A."/>
            <person name="Durkin A."/>
            <person name="Radune D."/>
            <person name="Mohamoud Y."/>
            <person name="Shay R."/>
            <person name="Jin S."/>
            <person name="Zhang X."/>
            <person name="Lucey K."/>
            <person name="Ballor N.R."/>
            <person name="Ottesen E."/>
            <person name="Rosenthal R."/>
            <person name="Allen A."/>
            <person name="Leadbetter J.R."/>
            <person name="Paulsen I.T."/>
        </authorList>
    </citation>
    <scope>NUCLEOTIDE SEQUENCE [LARGE SCALE GENOMIC DNA]</scope>
    <source>
        <strain evidence="11">ATCC BAA-887 / DSM 12427 / ZAS-2</strain>
    </source>
</reference>
<keyword evidence="6" id="KW-0443">Lipid metabolism</keyword>
<name>F5YIQ3_TREPZ</name>
<evidence type="ECO:0000256" key="1">
    <source>
        <dbReference type="ARBA" id="ARBA00006500"/>
    </source>
</evidence>
<dbReference type="InterPro" id="IPR002864">
    <property type="entry name" value="Acyl-ACP_thioesterase_NHD"/>
</dbReference>
<accession>F5YIQ3</accession>
<reference evidence="10 11" key="2">
    <citation type="journal article" date="2011" name="ISME J.">
        <title>RNA-seq reveals cooperative metabolic interactions between two termite-gut spirochete species in co-culture.</title>
        <authorList>
            <person name="Rosenthal A.Z."/>
            <person name="Matson E.G."/>
            <person name="Eldar A."/>
            <person name="Leadbetter J.R."/>
        </authorList>
    </citation>
    <scope>NUCLEOTIDE SEQUENCE [LARGE SCALE GENOMIC DNA]</scope>
    <source>
        <strain evidence="11">ATCC BAA-887 / DSM 12427 / ZAS-2</strain>
    </source>
</reference>
<dbReference type="Gene3D" id="3.10.129.10">
    <property type="entry name" value="Hotdog Thioesterase"/>
    <property type="match status" value="2"/>
</dbReference>
<dbReference type="Pfam" id="PF01643">
    <property type="entry name" value="Acyl-ACP_TE"/>
    <property type="match status" value="1"/>
</dbReference>
<dbReference type="EMBL" id="CP001843">
    <property type="protein sequence ID" value="AEF84590.1"/>
    <property type="molecule type" value="Genomic_DNA"/>
</dbReference>
<organism evidence="10 11">
    <name type="scientific">Treponema primitia (strain ATCC BAA-887 / DSM 12427 / ZAS-2)</name>
    <dbReference type="NCBI Taxonomy" id="545694"/>
    <lineage>
        <taxon>Bacteria</taxon>
        <taxon>Pseudomonadati</taxon>
        <taxon>Spirochaetota</taxon>
        <taxon>Spirochaetia</taxon>
        <taxon>Spirochaetales</taxon>
        <taxon>Treponemataceae</taxon>
        <taxon>Treponema</taxon>
    </lineage>
</organism>
<dbReference type="KEGG" id="tpi:TREPR_0844"/>
<dbReference type="Pfam" id="PF20791">
    <property type="entry name" value="Acyl-ACP_TE_C"/>
    <property type="match status" value="1"/>
</dbReference>
<dbReference type="GO" id="GO:0016297">
    <property type="term" value="F:fatty acyl-[ACP] hydrolase activity"/>
    <property type="evidence" value="ECO:0007669"/>
    <property type="project" value="InterPro"/>
</dbReference>
<sequence>MDVWKESYPVGFTAVDESEGLTLAAAFDYFQEAARRHAEVLGVGQEPMVQAGQGWVLSRISVLVERRPRQGELITVSTWPRGWEKLFALRDFDIRDESDKPIVRARSCWLIVNIEKRRPLRPQATMEKLPLNEGRDALPGGGVGLAPLENLLKAGDRVAAYSDIDYNGHVNNARYVQWVQDIADPTALVQAKTLRLDINYLSEVKIHEPIELWTEPLPAESDAVYTLGVEGRRNGGAVFRAELRIKD</sequence>
<dbReference type="GO" id="GO:0000036">
    <property type="term" value="F:acyl carrier activity"/>
    <property type="evidence" value="ECO:0007669"/>
    <property type="project" value="TreeGrafter"/>
</dbReference>
<evidence type="ECO:0000256" key="5">
    <source>
        <dbReference type="ARBA" id="ARBA00022946"/>
    </source>
</evidence>
<dbReference type="PANTHER" id="PTHR31727:SF6">
    <property type="entry name" value="OLEOYL-ACYL CARRIER PROTEIN THIOESTERASE 1, CHLOROPLASTIC"/>
    <property type="match status" value="1"/>
</dbReference>
<dbReference type="Proteomes" id="UP000009223">
    <property type="component" value="Chromosome"/>
</dbReference>
<dbReference type="RefSeq" id="WP_015709206.1">
    <property type="nucleotide sequence ID" value="NC_015578.1"/>
</dbReference>
<feature type="domain" description="Acyl-ACP thioesterase-like C-terminal" evidence="9">
    <location>
        <begin position="161"/>
        <end position="222"/>
    </location>
</feature>
<evidence type="ECO:0000313" key="11">
    <source>
        <dbReference type="Proteomes" id="UP000009223"/>
    </source>
</evidence>
<evidence type="ECO:0000256" key="2">
    <source>
        <dbReference type="ARBA" id="ARBA00022516"/>
    </source>
</evidence>
<evidence type="ECO:0000256" key="7">
    <source>
        <dbReference type="ARBA" id="ARBA00023160"/>
    </source>
</evidence>
<evidence type="ECO:0000259" key="8">
    <source>
        <dbReference type="Pfam" id="PF01643"/>
    </source>
</evidence>
<keyword evidence="2" id="KW-0444">Lipid biosynthesis</keyword>
<dbReference type="CDD" id="cd00586">
    <property type="entry name" value="4HBT"/>
    <property type="match status" value="1"/>
</dbReference>
<evidence type="ECO:0000256" key="3">
    <source>
        <dbReference type="ARBA" id="ARBA00022801"/>
    </source>
</evidence>
<keyword evidence="3" id="KW-0378">Hydrolase</keyword>
<dbReference type="InterPro" id="IPR029069">
    <property type="entry name" value="HotDog_dom_sf"/>
</dbReference>
<keyword evidence="4" id="KW-0276">Fatty acid metabolism</keyword>
<dbReference type="STRING" id="545694.TREPR_0844"/>
<comment type="similarity">
    <text evidence="1">Belongs to the acyl-ACP thioesterase family.</text>
</comment>
<keyword evidence="7" id="KW-0275">Fatty acid biosynthesis</keyword>